<protein>
    <recommendedName>
        <fullName evidence="8">Wax synthase domain-containing protein</fullName>
    </recommendedName>
</protein>
<evidence type="ECO:0000256" key="7">
    <source>
        <dbReference type="SAM" id="Phobius"/>
    </source>
</evidence>
<keyword evidence="10" id="KW-1185">Reference proteome</keyword>
<evidence type="ECO:0000256" key="1">
    <source>
        <dbReference type="ARBA" id="ARBA00004141"/>
    </source>
</evidence>
<reference evidence="9" key="1">
    <citation type="journal article" date="2020" name="Stud. Mycol.">
        <title>101 Dothideomycetes genomes: a test case for predicting lifestyles and emergence of pathogens.</title>
        <authorList>
            <person name="Haridas S."/>
            <person name="Albert R."/>
            <person name="Binder M."/>
            <person name="Bloem J."/>
            <person name="Labutti K."/>
            <person name="Salamov A."/>
            <person name="Andreopoulos B."/>
            <person name="Baker S."/>
            <person name="Barry K."/>
            <person name="Bills G."/>
            <person name="Bluhm B."/>
            <person name="Cannon C."/>
            <person name="Castanera R."/>
            <person name="Culley D."/>
            <person name="Daum C."/>
            <person name="Ezra D."/>
            <person name="Gonzalez J."/>
            <person name="Henrissat B."/>
            <person name="Kuo A."/>
            <person name="Liang C."/>
            <person name="Lipzen A."/>
            <person name="Lutzoni F."/>
            <person name="Magnuson J."/>
            <person name="Mondo S."/>
            <person name="Nolan M."/>
            <person name="Ohm R."/>
            <person name="Pangilinan J."/>
            <person name="Park H.-J."/>
            <person name="Ramirez L."/>
            <person name="Alfaro M."/>
            <person name="Sun H."/>
            <person name="Tritt A."/>
            <person name="Yoshinaga Y."/>
            <person name="Zwiers L.-H."/>
            <person name="Turgeon B."/>
            <person name="Goodwin S."/>
            <person name="Spatafora J."/>
            <person name="Crous P."/>
            <person name="Grigoriev I."/>
        </authorList>
    </citation>
    <scope>NUCLEOTIDE SEQUENCE</scope>
    <source>
        <strain evidence="9">CBS 119687</strain>
    </source>
</reference>
<organism evidence="9 10">
    <name type="scientific">Dothidotthia symphoricarpi CBS 119687</name>
    <dbReference type="NCBI Taxonomy" id="1392245"/>
    <lineage>
        <taxon>Eukaryota</taxon>
        <taxon>Fungi</taxon>
        <taxon>Dikarya</taxon>
        <taxon>Ascomycota</taxon>
        <taxon>Pezizomycotina</taxon>
        <taxon>Dothideomycetes</taxon>
        <taxon>Pleosporomycetidae</taxon>
        <taxon>Pleosporales</taxon>
        <taxon>Dothidotthiaceae</taxon>
        <taxon>Dothidotthia</taxon>
    </lineage>
</organism>
<gene>
    <name evidence="9" type="ORF">P153DRAFT_365365</name>
</gene>
<dbReference type="AlphaFoldDB" id="A0A6A6AIF1"/>
<comment type="subcellular location">
    <subcellularLocation>
        <location evidence="1">Membrane</location>
        <topology evidence="1">Multi-pass membrane protein</topology>
    </subcellularLocation>
</comment>
<evidence type="ECO:0000256" key="3">
    <source>
        <dbReference type="ARBA" id="ARBA00022679"/>
    </source>
</evidence>
<dbReference type="PANTHER" id="PTHR31595:SF27">
    <property type="entry name" value="WAX SYNTHASE DOMAIN-CONTAINING PROTEIN-RELATED"/>
    <property type="match status" value="1"/>
</dbReference>
<proteinExistence type="inferred from homology"/>
<feature type="transmembrane region" description="Helical" evidence="7">
    <location>
        <begin position="69"/>
        <end position="88"/>
    </location>
</feature>
<dbReference type="OrthoDB" id="1077582at2759"/>
<feature type="transmembrane region" description="Helical" evidence="7">
    <location>
        <begin position="416"/>
        <end position="436"/>
    </location>
</feature>
<dbReference type="EMBL" id="ML977503">
    <property type="protein sequence ID" value="KAF2130687.1"/>
    <property type="molecule type" value="Genomic_DNA"/>
</dbReference>
<dbReference type="Proteomes" id="UP000799771">
    <property type="component" value="Unassembled WGS sequence"/>
</dbReference>
<feature type="transmembrane region" description="Helical" evidence="7">
    <location>
        <begin position="335"/>
        <end position="355"/>
    </location>
</feature>
<evidence type="ECO:0000256" key="6">
    <source>
        <dbReference type="ARBA" id="ARBA00023136"/>
    </source>
</evidence>
<keyword evidence="5 7" id="KW-1133">Transmembrane helix</keyword>
<comment type="similarity">
    <text evidence="2">Belongs to the wax synthase family.</text>
</comment>
<accession>A0A6A6AIF1</accession>
<name>A0A6A6AIF1_9PLEO</name>
<dbReference type="GO" id="GO:0016020">
    <property type="term" value="C:membrane"/>
    <property type="evidence" value="ECO:0007669"/>
    <property type="project" value="UniProtKB-SubCell"/>
</dbReference>
<dbReference type="InterPro" id="IPR032805">
    <property type="entry name" value="Wax_synthase_dom"/>
</dbReference>
<keyword evidence="4 7" id="KW-0812">Transmembrane</keyword>
<feature type="transmembrane region" description="Helical" evidence="7">
    <location>
        <begin position="375"/>
        <end position="394"/>
    </location>
</feature>
<dbReference type="GO" id="GO:0008374">
    <property type="term" value="F:O-acyltransferase activity"/>
    <property type="evidence" value="ECO:0007669"/>
    <property type="project" value="InterPro"/>
</dbReference>
<evidence type="ECO:0000256" key="4">
    <source>
        <dbReference type="ARBA" id="ARBA00022692"/>
    </source>
</evidence>
<feature type="transmembrane region" description="Helical" evidence="7">
    <location>
        <begin position="308"/>
        <end position="329"/>
    </location>
</feature>
<dbReference type="Pfam" id="PF13813">
    <property type="entry name" value="MBOAT_2"/>
    <property type="match status" value="1"/>
</dbReference>
<evidence type="ECO:0000256" key="5">
    <source>
        <dbReference type="ARBA" id="ARBA00022989"/>
    </source>
</evidence>
<dbReference type="GO" id="GO:0006629">
    <property type="term" value="P:lipid metabolic process"/>
    <property type="evidence" value="ECO:0007669"/>
    <property type="project" value="InterPro"/>
</dbReference>
<keyword evidence="6 7" id="KW-0472">Membrane</keyword>
<dbReference type="PANTHER" id="PTHR31595">
    <property type="entry name" value="LONG-CHAIN-ALCOHOL O-FATTY-ACYLTRANSFERASE 3-RELATED"/>
    <property type="match status" value="1"/>
</dbReference>
<dbReference type="GeneID" id="54408244"/>
<evidence type="ECO:0000256" key="2">
    <source>
        <dbReference type="ARBA" id="ARBA00007282"/>
    </source>
</evidence>
<sequence>MALANSSIQAFANVALLFAVQILIPAGLIVVTPKYSWLRYFGMACIGFSAYLIFQLAPTLSNSIFHNSFLACEGILVVAHCANLLLILQDGGITWSDLRRHGEEAGAKFHPSSDDTPFVRKLVRAARLVISLRGVDTVWETKNIPPHPSSLGRGGGSRARFLIRQGSILAWQYLFLDVMLEVTMHEPPENMDKFYRPGMEYEYLNLTGEQWFIRAFTPFVSWFVVSRLLLDSTWRALSILSVASGLGSPQSWRPLFGSMWDAYTLRKFWGNFWHQILRWPFTSNTNFLTRQILKLPVPSLLERYTNNFLVFLLSGILHAVSANIMRLSAVESGAIPYFSSFALGMMLEDGVQAFYNKLHATKSDKARKIAIWEKVLGFSWVVFWMSLTSPWYMFPSRRIVAGEAAWVLPFNLTREIGMPMMWGLLGASGLFVKWVFATSL</sequence>
<keyword evidence="3" id="KW-0808">Transferase</keyword>
<dbReference type="RefSeq" id="XP_033525074.1">
    <property type="nucleotide sequence ID" value="XM_033667812.1"/>
</dbReference>
<feature type="domain" description="Wax synthase" evidence="8">
    <location>
        <begin position="252"/>
        <end position="334"/>
    </location>
</feature>
<evidence type="ECO:0000313" key="10">
    <source>
        <dbReference type="Proteomes" id="UP000799771"/>
    </source>
</evidence>
<feature type="transmembrane region" description="Helical" evidence="7">
    <location>
        <begin position="37"/>
        <end position="57"/>
    </location>
</feature>
<evidence type="ECO:0000259" key="8">
    <source>
        <dbReference type="Pfam" id="PF13813"/>
    </source>
</evidence>
<dbReference type="InterPro" id="IPR044851">
    <property type="entry name" value="Wax_synthase"/>
</dbReference>
<feature type="transmembrane region" description="Helical" evidence="7">
    <location>
        <begin position="12"/>
        <end position="31"/>
    </location>
</feature>
<evidence type="ECO:0000313" key="9">
    <source>
        <dbReference type="EMBL" id="KAF2130687.1"/>
    </source>
</evidence>